<dbReference type="InterPro" id="IPR000620">
    <property type="entry name" value="EamA_dom"/>
</dbReference>
<sequence>MKVEDFSARPGLGVLLKVMAIFLFTCMSAIIKRTAELDVPSGEAVFFRSFFAIPVILVWLAQMGQLRVGLIAVNPMGHVWRGLFGSIAMGLTFTGLGMLPLPEVTAIGFATPIFTVILAAILLGEKIRLIRVSAVAVGLVGVLIILWPRFDGNEVMEATATIGAVLILIATMMRSLVQIHLRQLVQTEHTAAIVFYFSATASLLALLTLPFGWVLPTGETLMLLVSAGIVGGVAQILVTSSYRFGSASMLAPYDYTSMLFAIGLGYFLFDELPTTMMLAGSALVISAGALVIWRERQLGLERGKARSVTDPKA</sequence>
<dbReference type="EMBL" id="FOMW01000005">
    <property type="protein sequence ID" value="SFE19713.1"/>
    <property type="molecule type" value="Genomic_DNA"/>
</dbReference>
<dbReference type="RefSeq" id="WP_093923525.1">
    <property type="nucleotide sequence ID" value="NZ_FOMW01000005.1"/>
</dbReference>
<evidence type="ECO:0000313" key="8">
    <source>
        <dbReference type="EMBL" id="SFE19713.1"/>
    </source>
</evidence>
<dbReference type="PANTHER" id="PTHR22911">
    <property type="entry name" value="ACYL-MALONYL CONDENSING ENZYME-RELATED"/>
    <property type="match status" value="1"/>
</dbReference>
<evidence type="ECO:0000259" key="7">
    <source>
        <dbReference type="Pfam" id="PF00892"/>
    </source>
</evidence>
<protein>
    <submittedName>
        <fullName evidence="8">Permease of the drug/metabolite transporter (DMT) superfamily</fullName>
    </submittedName>
</protein>
<accession>A0A1I1YNH7</accession>
<evidence type="ECO:0000256" key="1">
    <source>
        <dbReference type="ARBA" id="ARBA00004141"/>
    </source>
</evidence>
<dbReference type="OrthoDB" id="8478503at2"/>
<organism evidence="8 9">
    <name type="scientific">Sulfitobacter brevis</name>
    <dbReference type="NCBI Taxonomy" id="74348"/>
    <lineage>
        <taxon>Bacteria</taxon>
        <taxon>Pseudomonadati</taxon>
        <taxon>Pseudomonadota</taxon>
        <taxon>Alphaproteobacteria</taxon>
        <taxon>Rhodobacterales</taxon>
        <taxon>Roseobacteraceae</taxon>
        <taxon>Sulfitobacter</taxon>
    </lineage>
</organism>
<feature type="transmembrane region" description="Helical" evidence="6">
    <location>
        <begin position="105"/>
        <end position="123"/>
    </location>
</feature>
<reference evidence="8 9" key="1">
    <citation type="submission" date="2016-10" db="EMBL/GenBank/DDBJ databases">
        <authorList>
            <person name="de Groot N.N."/>
        </authorList>
    </citation>
    <scope>NUCLEOTIDE SEQUENCE [LARGE SCALE GENOMIC DNA]</scope>
    <source>
        <strain evidence="8 9">DSM 11443</strain>
    </source>
</reference>
<proteinExistence type="inferred from homology"/>
<feature type="domain" description="EamA" evidence="7">
    <location>
        <begin position="162"/>
        <end position="292"/>
    </location>
</feature>
<keyword evidence="9" id="KW-1185">Reference proteome</keyword>
<feature type="transmembrane region" description="Helical" evidence="6">
    <location>
        <begin position="160"/>
        <end position="181"/>
    </location>
</feature>
<keyword evidence="4 6" id="KW-1133">Transmembrane helix</keyword>
<feature type="transmembrane region" description="Helical" evidence="6">
    <location>
        <begin position="82"/>
        <end position="99"/>
    </location>
</feature>
<keyword evidence="5 6" id="KW-0472">Membrane</keyword>
<evidence type="ECO:0000256" key="4">
    <source>
        <dbReference type="ARBA" id="ARBA00022989"/>
    </source>
</evidence>
<name>A0A1I1YNH7_9RHOB</name>
<feature type="domain" description="EamA" evidence="7">
    <location>
        <begin position="12"/>
        <end position="146"/>
    </location>
</feature>
<feature type="transmembrane region" description="Helical" evidence="6">
    <location>
        <begin position="275"/>
        <end position="293"/>
    </location>
</feature>
<dbReference type="SUPFAM" id="SSF103481">
    <property type="entry name" value="Multidrug resistance efflux transporter EmrE"/>
    <property type="match status" value="2"/>
</dbReference>
<feature type="transmembrane region" description="Helical" evidence="6">
    <location>
        <begin position="250"/>
        <end position="269"/>
    </location>
</feature>
<feature type="transmembrane region" description="Helical" evidence="6">
    <location>
        <begin position="193"/>
        <end position="215"/>
    </location>
</feature>
<evidence type="ECO:0000256" key="5">
    <source>
        <dbReference type="ARBA" id="ARBA00023136"/>
    </source>
</evidence>
<feature type="transmembrane region" description="Helical" evidence="6">
    <location>
        <begin position="130"/>
        <end position="148"/>
    </location>
</feature>
<comment type="subcellular location">
    <subcellularLocation>
        <location evidence="1">Membrane</location>
        <topology evidence="1">Multi-pass membrane protein</topology>
    </subcellularLocation>
</comment>
<dbReference type="GO" id="GO:0016020">
    <property type="term" value="C:membrane"/>
    <property type="evidence" value="ECO:0007669"/>
    <property type="project" value="UniProtKB-SubCell"/>
</dbReference>
<evidence type="ECO:0000313" key="9">
    <source>
        <dbReference type="Proteomes" id="UP000198977"/>
    </source>
</evidence>
<dbReference type="Pfam" id="PF00892">
    <property type="entry name" value="EamA"/>
    <property type="match status" value="2"/>
</dbReference>
<dbReference type="Proteomes" id="UP000198977">
    <property type="component" value="Unassembled WGS sequence"/>
</dbReference>
<dbReference type="InterPro" id="IPR037185">
    <property type="entry name" value="EmrE-like"/>
</dbReference>
<dbReference type="PANTHER" id="PTHR22911:SF6">
    <property type="entry name" value="SOLUTE CARRIER FAMILY 35 MEMBER G1"/>
    <property type="match status" value="1"/>
</dbReference>
<dbReference type="STRING" id="74348.SAMN04488523_105285"/>
<evidence type="ECO:0000256" key="3">
    <source>
        <dbReference type="ARBA" id="ARBA00022692"/>
    </source>
</evidence>
<feature type="transmembrane region" description="Helical" evidence="6">
    <location>
        <begin position="44"/>
        <end position="61"/>
    </location>
</feature>
<dbReference type="AlphaFoldDB" id="A0A1I1YNH7"/>
<evidence type="ECO:0000256" key="2">
    <source>
        <dbReference type="ARBA" id="ARBA00009853"/>
    </source>
</evidence>
<feature type="transmembrane region" description="Helical" evidence="6">
    <location>
        <begin position="221"/>
        <end position="238"/>
    </location>
</feature>
<gene>
    <name evidence="8" type="ORF">SAMN04488523_105285</name>
</gene>
<feature type="transmembrane region" description="Helical" evidence="6">
    <location>
        <begin position="12"/>
        <end position="32"/>
    </location>
</feature>
<keyword evidence="3 6" id="KW-0812">Transmembrane</keyword>
<evidence type="ECO:0000256" key="6">
    <source>
        <dbReference type="SAM" id="Phobius"/>
    </source>
</evidence>
<comment type="similarity">
    <text evidence="2">Belongs to the drug/metabolite transporter (DMT) superfamily. 10 TMS drug/metabolite exporter (DME) (TC 2.A.7.3) family.</text>
</comment>